<feature type="compositionally biased region" description="Polar residues" evidence="3">
    <location>
        <begin position="498"/>
        <end position="508"/>
    </location>
</feature>
<feature type="compositionally biased region" description="Basic and acidic residues" evidence="3">
    <location>
        <begin position="250"/>
        <end position="279"/>
    </location>
</feature>
<accession>A0ABD0WH56</accession>
<dbReference type="Pfam" id="PF00030">
    <property type="entry name" value="Crystall"/>
    <property type="match status" value="6"/>
</dbReference>
<dbReference type="InterPro" id="IPR001064">
    <property type="entry name" value="Beta/gamma_crystallin"/>
</dbReference>
<feature type="compositionally biased region" description="Basic and acidic residues" evidence="3">
    <location>
        <begin position="286"/>
        <end position="311"/>
    </location>
</feature>
<dbReference type="PANTHER" id="PTHR11818:SF2">
    <property type="entry name" value="BETA_GAMMA CRYSTALLIN DOMAIN-CONTAINING PROTEIN 1"/>
    <property type="match status" value="1"/>
</dbReference>
<feature type="domain" description="Beta/gamma crystallin 'Greek key'" evidence="4">
    <location>
        <begin position="1343"/>
        <end position="1385"/>
    </location>
</feature>
<gene>
    <name evidence="5" type="ORF">UPYG_G00225160</name>
</gene>
<dbReference type="SUPFAM" id="SSF50370">
    <property type="entry name" value="Ricin B-like lectins"/>
    <property type="match status" value="1"/>
</dbReference>
<evidence type="ECO:0000313" key="5">
    <source>
        <dbReference type="EMBL" id="KAL0969293.1"/>
    </source>
</evidence>
<sequence>ETETKEEDRLTTSTVCKLVDPKDKVTSTNTKTQEMKKENETKQEFRLSEVALTSMVSKVIDTKEKSENIIAEDIGEALVLNDIIALPSLKQNLADLHCGPNKEGNHQDKQTEEAKKRRVPNMDNVQEAKSVTTEAQELKKMTETLSIKSQEEKKETETTEEDRLTKSTDCKLVDPKDEAKTRRTKPLELKRENETNQEYKLSEVMTTNIVSKVLDTKGKPETINTPVKKEVLDLNKPIELPSPKLNLAETDSRPHKEKKQEEEATTKRVVAKMEAKQEAKSITTKPQEHKETKQEDRLTETKVSKLVDPIDKANPMSTEAQEIKTDETKEEQRLHEVTNKTTVCKILDVKKESNTLCTKAQEENETKQEDRLTETKICKLVDQKDEATSTNTKTQEMKKENETKQEFRLSEVALTSTVSKVIDTKEKSENISAEDIGEALVLNDLIALPSLKQNLADLHCGPQKEGNHQDKQTEEAKKRRVRKMDKVQEAKSTEAQESKNMNETVSIKSQEEKKENETKEEDRLTASSVCELVEPKDEAKTRGTKPLELKRENETNQEYKLSEVTTTNIVSKVLDTKGKPETINTPVKKEVLDLNKPIELPSPKLNLAETDSEPHNNRNQEEEHFEEATKRGVAMMETKQEAKSITTKCQEQKENETKQEGRLTETKVSKLVDPKHKAKTRSTEAQEMKKEIEAKQDYRLSEEVLTNTVSKVADIKEESEAISTEDMGEALVLNDPIALQSPKQNLSDAHSRPHKVRKQEEDPTESPTKREVTKMDTITEAKSRSLKPKGQMEKNQKHADRHSEVMTRTSVSKVLEPKTESKTIENTMFFKASLKTSKAAPKSEMPPKPLTSMKCPAPTRPLPEKQGSPSSWLDLENGSKQELHKERRKMLRYSSSEDESLAESDDLDDFIRSIKELGTPFSVPPKKHHGHVKTASLPFALPAIKEDRFEKPFDAEGFTIGLKRTKDKETPAMLIKKQASEREEQTQTRQASAKDSLQLIAQGKQGYQTERKTGEAEEKSEAKREEESGNETPQLTSRLGRMSILSNLLSSPRTSRRGKVEPSTSISVDASTSPPTQGTVPGKEVGSVVDPYPRVGKGAAMESVMSHSIGPPHPSFTELKLPDHLEKNLRKDKGDLQSCTTQSAVAGHVMDLGQGTGLPPIDVGLKGLTSGVHKATKKSLPAASSKITEVRGFHKRPGKIVLHEKAPFDGETYEVFGDLEDASMIKLSPVISVRVVRGCWLLYEKPGFQGRTIALEEGPIELVNIWAEDVTPVKPDQTGQPVPTSPMVIGSIRLAVRDYSPPRIDLYTEVNGLGRMSSFYHDTIEICTYGNIQNTGSIKVHSGVWLVYGDPGFGGMLAVLEEGEFPCPESWGFQQPFIGSLKPLHMGGIKLEHPNEVKALLFERPCFEGECVEIDDEVYNFTEGRENEEGEEEEEEPEEHPIKRKTLFSVGSIKILCGLWVAYDEPEFEGHQYLLEEGEYPDWREWGGCDEQLLSLRPIRNDFLSPHLKLFSEREFGERGLSMDLVGPIVAMEDTSFGPKTQSVDVLGGVWIAFENPGFSGELYILEKGLYGSPEDWGGQNFKISSLQPVIQENLIGLSKFKVQLFSEPWFQGRLVVLEDSVVTLEEDFSPCSCKVLAGSWVAYERPQFTGPMYVLEEGQYPTMESMGGLGPDTPIRSFQTISYEFSLPSITLFSKAGCRGRKVLLNRGAVNMQLAGLEGRIRSLLIDGGIWVLYEGINHRGRQILLPPSELGDWCQFSGWPQTGSLRPLMQKQVYFRLRSRETGSLMSLAGPLDDIKLLRVQALEETGGEEQIWLYTEGVLRCKLMEDCYLQTSGTVVMAGSRLSVSPLEPGKEVQLWNMTPCGLVRCHHRPELVMEVKGGQGFDRCHVILNTVDDTKHNQRWSLEIL</sequence>
<feature type="domain" description="Beta/gamma crystallin 'Greek key'" evidence="4">
    <location>
        <begin position="1198"/>
        <end position="1237"/>
    </location>
</feature>
<feature type="domain" description="Beta/gamma crystallin 'Greek key'" evidence="4">
    <location>
        <begin position="1458"/>
        <end position="1500"/>
    </location>
</feature>
<dbReference type="InterPro" id="IPR035992">
    <property type="entry name" value="Ricin_B-like_lectins"/>
</dbReference>
<keyword evidence="2" id="KW-0677">Repeat</keyword>
<feature type="compositionally biased region" description="Basic and acidic residues" evidence="3">
    <location>
        <begin position="767"/>
        <end position="783"/>
    </location>
</feature>
<feature type="domain" description="Beta/gamma crystallin 'Greek key'" evidence="4">
    <location>
        <begin position="1238"/>
        <end position="1277"/>
    </location>
</feature>
<feature type="non-terminal residue" evidence="5">
    <location>
        <position position="1"/>
    </location>
</feature>
<dbReference type="Gene3D" id="2.80.10.50">
    <property type="match status" value="1"/>
</dbReference>
<evidence type="ECO:0000256" key="3">
    <source>
        <dbReference type="SAM" id="MobiDB-lite"/>
    </source>
</evidence>
<dbReference type="PROSITE" id="PS50231">
    <property type="entry name" value="RICIN_B_LECTIN"/>
    <property type="match status" value="1"/>
</dbReference>
<feature type="domain" description="Beta/gamma crystallin 'Greek key'" evidence="4">
    <location>
        <begin position="1730"/>
        <end position="1771"/>
    </location>
</feature>
<protein>
    <recommendedName>
        <fullName evidence="4">Beta/gamma crystallin 'Greek key' domain-containing protein</fullName>
    </recommendedName>
</protein>
<dbReference type="PANTHER" id="PTHR11818">
    <property type="entry name" value="BETA/GAMMA CRYSTALLIN"/>
    <property type="match status" value="1"/>
</dbReference>
<feature type="region of interest" description="Disordered" evidence="3">
    <location>
        <begin position="977"/>
        <end position="1090"/>
    </location>
</feature>
<dbReference type="SMART" id="SM00247">
    <property type="entry name" value="XTALbg"/>
    <property type="match status" value="6"/>
</dbReference>
<feature type="region of interest" description="Disordered" evidence="3">
    <location>
        <begin position="835"/>
        <end position="905"/>
    </location>
</feature>
<feature type="region of interest" description="Disordered" evidence="3">
    <location>
        <begin position="385"/>
        <end position="408"/>
    </location>
</feature>
<reference evidence="5 6" key="1">
    <citation type="submission" date="2024-06" db="EMBL/GenBank/DDBJ databases">
        <authorList>
            <person name="Pan Q."/>
            <person name="Wen M."/>
            <person name="Jouanno E."/>
            <person name="Zahm M."/>
            <person name="Klopp C."/>
            <person name="Cabau C."/>
            <person name="Louis A."/>
            <person name="Berthelot C."/>
            <person name="Parey E."/>
            <person name="Roest Crollius H."/>
            <person name="Montfort J."/>
            <person name="Robinson-Rechavi M."/>
            <person name="Bouchez O."/>
            <person name="Lampietro C."/>
            <person name="Lopez Roques C."/>
            <person name="Donnadieu C."/>
            <person name="Postlethwait J."/>
            <person name="Bobe J."/>
            <person name="Verreycken H."/>
            <person name="Guiguen Y."/>
        </authorList>
    </citation>
    <scope>NUCLEOTIDE SEQUENCE [LARGE SCALE GENOMIC DNA]</scope>
    <source>
        <strain evidence="5">Up_M1</strain>
        <tissue evidence="5">Testis</tissue>
    </source>
</reference>
<dbReference type="EMBL" id="JAGEUA010000007">
    <property type="protein sequence ID" value="KAL0969293.1"/>
    <property type="molecule type" value="Genomic_DNA"/>
</dbReference>
<feature type="compositionally biased region" description="Basic and acidic residues" evidence="3">
    <location>
        <begin position="1009"/>
        <end position="1027"/>
    </location>
</feature>
<feature type="region of interest" description="Disordered" evidence="3">
    <location>
        <begin position="97"/>
        <end position="168"/>
    </location>
</feature>
<feature type="compositionally biased region" description="Basic and acidic residues" evidence="3">
    <location>
        <begin position="533"/>
        <end position="554"/>
    </location>
</feature>
<dbReference type="PRINTS" id="PR01367">
    <property type="entry name" value="BGCRYSTALLIN"/>
</dbReference>
<feature type="compositionally biased region" description="Polar residues" evidence="3">
    <location>
        <begin position="1044"/>
        <end position="1053"/>
    </location>
</feature>
<dbReference type="Gene3D" id="2.60.20.10">
    <property type="entry name" value="Crystallins"/>
    <property type="match status" value="6"/>
</dbReference>
<dbReference type="SUPFAM" id="SSF49695">
    <property type="entry name" value="gamma-Crystallin-like"/>
    <property type="match status" value="3"/>
</dbReference>
<dbReference type="Proteomes" id="UP001557470">
    <property type="component" value="Unassembled WGS sequence"/>
</dbReference>
<name>A0ABD0WH56_UMBPY</name>
<feature type="compositionally biased region" description="Basic and acidic residues" evidence="3">
    <location>
        <begin position="465"/>
        <end position="477"/>
    </location>
</feature>
<comment type="caution">
    <text evidence="5">The sequence shown here is derived from an EMBL/GenBank/DDBJ whole genome shotgun (WGS) entry which is preliminary data.</text>
</comment>
<proteinExistence type="inferred from homology"/>
<feature type="compositionally biased region" description="Basic and acidic residues" evidence="3">
    <location>
        <begin position="612"/>
        <end position="630"/>
    </location>
</feature>
<dbReference type="InterPro" id="IPR011024">
    <property type="entry name" value="G_crystallin-like"/>
</dbReference>
<feature type="region of interest" description="Disordered" evidence="3">
    <location>
        <begin position="242"/>
        <end position="335"/>
    </location>
</feature>
<feature type="domain" description="Beta/gamma crystallin 'Greek key'" evidence="4">
    <location>
        <begin position="1639"/>
        <end position="1683"/>
    </location>
</feature>
<evidence type="ECO:0000256" key="1">
    <source>
        <dbReference type="ARBA" id="ARBA00009646"/>
    </source>
</evidence>
<feature type="region of interest" description="Disordered" evidence="3">
    <location>
        <begin position="458"/>
        <end position="560"/>
    </location>
</feature>
<feature type="compositionally biased region" description="Basic and acidic residues" evidence="3">
    <location>
        <begin position="321"/>
        <end position="335"/>
    </location>
</feature>
<dbReference type="PROSITE" id="PS50915">
    <property type="entry name" value="CRYSTALLIN_BETA_GAMMA"/>
    <property type="match status" value="7"/>
</dbReference>
<feature type="region of interest" description="Disordered" evidence="3">
    <location>
        <begin position="733"/>
        <end position="819"/>
    </location>
</feature>
<dbReference type="InterPro" id="IPR050252">
    <property type="entry name" value="Beta/Gamma-Crystallin"/>
</dbReference>
<feature type="compositionally biased region" description="Acidic residues" evidence="3">
    <location>
        <begin position="896"/>
        <end position="905"/>
    </location>
</feature>
<feature type="compositionally biased region" description="Basic and acidic residues" evidence="3">
    <location>
        <begin position="395"/>
        <end position="408"/>
    </location>
</feature>
<evidence type="ECO:0000256" key="2">
    <source>
        <dbReference type="ARBA" id="ARBA00022737"/>
    </source>
</evidence>
<feature type="compositionally biased region" description="Basic and acidic residues" evidence="3">
    <location>
        <begin position="103"/>
        <end position="115"/>
    </location>
</feature>
<feature type="region of interest" description="Disordered" evidence="3">
    <location>
        <begin position="601"/>
        <end position="690"/>
    </location>
</feature>
<feature type="compositionally biased region" description="Polar residues" evidence="3">
    <location>
        <begin position="1062"/>
        <end position="1079"/>
    </location>
</feature>
<evidence type="ECO:0000259" key="4">
    <source>
        <dbReference type="PROSITE" id="PS50915"/>
    </source>
</evidence>
<evidence type="ECO:0000313" key="6">
    <source>
        <dbReference type="Proteomes" id="UP001557470"/>
    </source>
</evidence>
<feature type="compositionally biased region" description="Basic and acidic residues" evidence="3">
    <location>
        <begin position="790"/>
        <end position="805"/>
    </location>
</feature>
<keyword evidence="6" id="KW-1185">Reference proteome</keyword>
<feature type="compositionally biased region" description="Basic and acidic residues" evidence="3">
    <location>
        <begin position="650"/>
        <end position="690"/>
    </location>
</feature>
<feature type="compositionally biased region" description="Polar residues" evidence="3">
    <location>
        <begin position="123"/>
        <end position="135"/>
    </location>
</feature>
<feature type="domain" description="Beta/gamma crystallin 'Greek key'" evidence="4">
    <location>
        <begin position="1549"/>
        <end position="1591"/>
    </location>
</feature>
<feature type="compositionally biased region" description="Basic and acidic residues" evidence="3">
    <location>
        <begin position="509"/>
        <end position="524"/>
    </location>
</feature>
<comment type="similarity">
    <text evidence="1">Belongs to the beta/gamma-crystallin family.</text>
</comment>
<feature type="compositionally biased region" description="Basic and acidic residues" evidence="3">
    <location>
        <begin position="149"/>
        <end position="168"/>
    </location>
</feature>
<organism evidence="5 6">
    <name type="scientific">Umbra pygmaea</name>
    <name type="common">Eastern mudminnow</name>
    <dbReference type="NCBI Taxonomy" id="75934"/>
    <lineage>
        <taxon>Eukaryota</taxon>
        <taxon>Metazoa</taxon>
        <taxon>Chordata</taxon>
        <taxon>Craniata</taxon>
        <taxon>Vertebrata</taxon>
        <taxon>Euteleostomi</taxon>
        <taxon>Actinopterygii</taxon>
        <taxon>Neopterygii</taxon>
        <taxon>Teleostei</taxon>
        <taxon>Protacanthopterygii</taxon>
        <taxon>Esociformes</taxon>
        <taxon>Umbridae</taxon>
        <taxon>Umbra</taxon>
    </lineage>
</organism>
<feature type="compositionally biased region" description="Basic and acidic residues" evidence="3">
    <location>
        <begin position="484"/>
        <end position="497"/>
    </location>
</feature>